<reference evidence="2" key="1">
    <citation type="submission" date="2017-06" db="EMBL/GenBank/DDBJ databases">
        <title>Complete genome sequence of Capnocytophaga sp. KCOM 1579 (=ChDC OS43) isolated from a human refractory periapical abscess lesion.</title>
        <authorList>
            <person name="Kook J.-K."/>
            <person name="Park S.-N."/>
            <person name="Lim Y.K."/>
            <person name="Roh H."/>
        </authorList>
    </citation>
    <scope>NUCLEOTIDE SEQUENCE [LARGE SCALE GENOMIC DNA]</scope>
    <source>
        <strain evidence="2">ChDC OS43</strain>
    </source>
</reference>
<sequence length="141" mass="16095">MKIDDKLLKDSLIESKIPANDFGIVSKEYKTKILSKYVDNTQLNSGRFLRYFECLKDLGKVYYGVEAIRAILELPLEGDFFIFTEKGDDIYKISGWNNIKLIIPQLPSSLDVYITDVNLDAMICLTSEDNVIISGKNPFTR</sequence>
<dbReference type="KEGG" id="capn:CBG49_03440"/>
<dbReference type="EMBL" id="CP022022">
    <property type="protein sequence ID" value="ASF42216.1"/>
    <property type="molecule type" value="Genomic_DNA"/>
</dbReference>
<name>A0A1Z4BLQ1_9FLAO</name>
<evidence type="ECO:0000313" key="1">
    <source>
        <dbReference type="EMBL" id="ASF42216.1"/>
    </source>
</evidence>
<keyword evidence="2" id="KW-1185">Reference proteome</keyword>
<organism evidence="1 2">
    <name type="scientific">Capnocytophaga endodontalis</name>
    <dbReference type="NCBI Taxonomy" id="2708117"/>
    <lineage>
        <taxon>Bacteria</taxon>
        <taxon>Pseudomonadati</taxon>
        <taxon>Bacteroidota</taxon>
        <taxon>Flavobacteriia</taxon>
        <taxon>Flavobacteriales</taxon>
        <taxon>Flavobacteriaceae</taxon>
        <taxon>Capnocytophaga</taxon>
    </lineage>
</organism>
<proteinExistence type="predicted"/>
<dbReference type="AlphaFoldDB" id="A0A1Z4BLQ1"/>
<dbReference type="RefSeq" id="WP_088593386.1">
    <property type="nucleotide sequence ID" value="NZ_CP022022.1"/>
</dbReference>
<accession>A0A1Z4BLQ1</accession>
<protein>
    <submittedName>
        <fullName evidence="1">Uncharacterized protein</fullName>
    </submittedName>
</protein>
<gene>
    <name evidence="1" type="ORF">CBG49_03440</name>
</gene>
<dbReference type="Proteomes" id="UP000197007">
    <property type="component" value="Chromosome"/>
</dbReference>
<evidence type="ECO:0000313" key="2">
    <source>
        <dbReference type="Proteomes" id="UP000197007"/>
    </source>
</evidence>